<proteinExistence type="predicted"/>
<accession>A0A3N4HX29</accession>
<sequence length="228" mass="26380">MFFAVWVQFQTVRPTQNENGDVHRKLVFSTKLEVPPAKLFHVYMELIVRKPCSDSFISWRIASRNELSLKASKKNGRGRTMSPQVRLMYDNGDVLELHIPCRSSQARSLAVGEEEGSARPRGLSEPVWLSARTRRRTWSHIWTRPSCVAIADLTIMGRDVYRARGSIARGNERKYEEMFEEQSRGFPSVRKSGQVHVLILIGRVSYLRSHEKKKPVTHNKEEHVHRTQ</sequence>
<reference evidence="1 2" key="1">
    <citation type="journal article" date="2018" name="Nat. Ecol. Evol.">
        <title>Pezizomycetes genomes reveal the molecular basis of ectomycorrhizal truffle lifestyle.</title>
        <authorList>
            <person name="Murat C."/>
            <person name="Payen T."/>
            <person name="Noel B."/>
            <person name="Kuo A."/>
            <person name="Morin E."/>
            <person name="Chen J."/>
            <person name="Kohler A."/>
            <person name="Krizsan K."/>
            <person name="Balestrini R."/>
            <person name="Da Silva C."/>
            <person name="Montanini B."/>
            <person name="Hainaut M."/>
            <person name="Levati E."/>
            <person name="Barry K.W."/>
            <person name="Belfiori B."/>
            <person name="Cichocki N."/>
            <person name="Clum A."/>
            <person name="Dockter R.B."/>
            <person name="Fauchery L."/>
            <person name="Guy J."/>
            <person name="Iotti M."/>
            <person name="Le Tacon F."/>
            <person name="Lindquist E.A."/>
            <person name="Lipzen A."/>
            <person name="Malagnac F."/>
            <person name="Mello A."/>
            <person name="Molinier V."/>
            <person name="Miyauchi S."/>
            <person name="Poulain J."/>
            <person name="Riccioni C."/>
            <person name="Rubini A."/>
            <person name="Sitrit Y."/>
            <person name="Splivallo R."/>
            <person name="Traeger S."/>
            <person name="Wang M."/>
            <person name="Zifcakova L."/>
            <person name="Wipf D."/>
            <person name="Zambonelli A."/>
            <person name="Paolocci F."/>
            <person name="Nowrousian M."/>
            <person name="Ottonello S."/>
            <person name="Baldrian P."/>
            <person name="Spatafora J.W."/>
            <person name="Henrissat B."/>
            <person name="Nagy L.G."/>
            <person name="Aury J.M."/>
            <person name="Wincker P."/>
            <person name="Grigoriev I.V."/>
            <person name="Bonfante P."/>
            <person name="Martin F.M."/>
        </authorList>
    </citation>
    <scope>NUCLEOTIDE SEQUENCE [LARGE SCALE GENOMIC DNA]</scope>
    <source>
        <strain evidence="1 2">RN42</strain>
    </source>
</reference>
<keyword evidence="2" id="KW-1185">Reference proteome</keyword>
<evidence type="ECO:0000313" key="1">
    <source>
        <dbReference type="EMBL" id="RPA78229.1"/>
    </source>
</evidence>
<dbReference type="AlphaFoldDB" id="A0A3N4HX29"/>
<protein>
    <submittedName>
        <fullName evidence="1">Uncharacterized protein</fullName>
    </submittedName>
</protein>
<organism evidence="1 2">
    <name type="scientific">Ascobolus immersus RN42</name>
    <dbReference type="NCBI Taxonomy" id="1160509"/>
    <lineage>
        <taxon>Eukaryota</taxon>
        <taxon>Fungi</taxon>
        <taxon>Dikarya</taxon>
        <taxon>Ascomycota</taxon>
        <taxon>Pezizomycotina</taxon>
        <taxon>Pezizomycetes</taxon>
        <taxon>Pezizales</taxon>
        <taxon>Ascobolaceae</taxon>
        <taxon>Ascobolus</taxon>
    </lineage>
</organism>
<evidence type="ECO:0000313" key="2">
    <source>
        <dbReference type="Proteomes" id="UP000275078"/>
    </source>
</evidence>
<gene>
    <name evidence="1" type="ORF">BJ508DRAFT_378442</name>
</gene>
<dbReference type="Proteomes" id="UP000275078">
    <property type="component" value="Unassembled WGS sequence"/>
</dbReference>
<dbReference type="EMBL" id="ML119714">
    <property type="protein sequence ID" value="RPA78229.1"/>
    <property type="molecule type" value="Genomic_DNA"/>
</dbReference>
<name>A0A3N4HX29_ASCIM</name>